<evidence type="ECO:0000313" key="1">
    <source>
        <dbReference type="EMBL" id="UXP32946.1"/>
    </source>
</evidence>
<reference evidence="1" key="1">
    <citation type="submission" date="2022-09" db="EMBL/GenBank/DDBJ databases">
        <title>Comparative genomics and taxonomic characterization of three novel marine species of genus Reichenbachiella exhibiting antioxidant and polysaccharide degradation activities.</title>
        <authorList>
            <person name="Muhammad N."/>
            <person name="Lee Y.-J."/>
            <person name="Ko J."/>
            <person name="Kim S.-G."/>
        </authorList>
    </citation>
    <scope>NUCLEOTIDE SEQUENCE</scope>
    <source>
        <strain evidence="1">BKB1-1</strain>
    </source>
</reference>
<protein>
    <submittedName>
        <fullName evidence="1">Uncharacterized protein</fullName>
    </submittedName>
</protein>
<dbReference type="SUPFAM" id="SSF53756">
    <property type="entry name" value="UDP-Glycosyltransferase/glycogen phosphorylase"/>
    <property type="match status" value="1"/>
</dbReference>
<proteinExistence type="predicted"/>
<gene>
    <name evidence="1" type="ORF">N6H18_03120</name>
</gene>
<name>A0ABY6CR29_9BACT</name>
<dbReference type="EMBL" id="CP106679">
    <property type="protein sequence ID" value="UXP32946.1"/>
    <property type="molecule type" value="Genomic_DNA"/>
</dbReference>
<accession>A0ABY6CR29</accession>
<dbReference type="Proteomes" id="UP001065174">
    <property type="component" value="Chromosome"/>
</dbReference>
<dbReference type="Gene3D" id="3.40.50.2000">
    <property type="entry name" value="Glycogen Phosphorylase B"/>
    <property type="match status" value="1"/>
</dbReference>
<organism evidence="1 2">
    <name type="scientific">Reichenbachiella agarivorans</name>
    <dbReference type="NCBI Taxonomy" id="2979464"/>
    <lineage>
        <taxon>Bacteria</taxon>
        <taxon>Pseudomonadati</taxon>
        <taxon>Bacteroidota</taxon>
        <taxon>Cytophagia</taxon>
        <taxon>Cytophagales</taxon>
        <taxon>Reichenbachiellaceae</taxon>
        <taxon>Reichenbachiella</taxon>
    </lineage>
</organism>
<sequence>MKQPIPILVFIYNSYRDPLFQNLLLRYIKTLSENGCYRFDLITFEQPEYALTAEETQQEKKELEDYNIYWHPRKFHTGRFLLIKKAIDVITTFFLVFSIKLKYKTQYIFAFANVAAAISVIFTRLLNLKLVIYSYEPHSDFMVELGLWQKSSWNYLILNSLEKMAARHASDIMTGTIHMVEKLKAEGIKAKVYRAPTAVDSGTFYFKPEARYELRKSLDVHDKTVYIYPGKLGGLYYEREIINLFAALYAHDDHAFFLIATNYDHDKIVTWMKEENIPQSAYHLRPFIPSSQMPDYLSAADMGIVAIPPTPSQKFRSPTKVAEYLLCGLPYIVCKGISEDDTIAKEHKVGIVLNQYSKNNAVSDMTRISALLLVDKSVMQQRCINIGLTYRSYQNIINVLYNIFV</sequence>
<keyword evidence="2" id="KW-1185">Reference proteome</keyword>
<dbReference type="RefSeq" id="WP_262310378.1">
    <property type="nucleotide sequence ID" value="NZ_CP106679.1"/>
</dbReference>
<evidence type="ECO:0000313" key="2">
    <source>
        <dbReference type="Proteomes" id="UP001065174"/>
    </source>
</evidence>